<dbReference type="Pfam" id="PF02239">
    <property type="entry name" value="Cytochrom_D1"/>
    <property type="match status" value="1"/>
</dbReference>
<evidence type="ECO:0000313" key="2">
    <source>
        <dbReference type="Proteomes" id="UP000182894"/>
    </source>
</evidence>
<dbReference type="AlphaFoldDB" id="A0A1G7T3D7"/>
<dbReference type="EMBL" id="FNCO01000001">
    <property type="protein sequence ID" value="SDG29554.1"/>
    <property type="molecule type" value="Genomic_DNA"/>
</dbReference>
<dbReference type="STRING" id="89065.SAMN05216605_101646"/>
<dbReference type="InterPro" id="IPR015943">
    <property type="entry name" value="WD40/YVTN_repeat-like_dom_sf"/>
</dbReference>
<name>A0A1G7T3D7_9PSED</name>
<dbReference type="InterPro" id="IPR011048">
    <property type="entry name" value="Haem_d1_sf"/>
</dbReference>
<dbReference type="PANTHER" id="PTHR47197">
    <property type="entry name" value="PROTEIN NIRF"/>
    <property type="match status" value="1"/>
</dbReference>
<dbReference type="Gene3D" id="2.130.10.10">
    <property type="entry name" value="YVTN repeat-like/Quinoprotein amine dehydrogenase"/>
    <property type="match status" value="1"/>
</dbReference>
<keyword evidence="2" id="KW-1185">Reference proteome</keyword>
<proteinExistence type="predicted"/>
<reference evidence="2" key="1">
    <citation type="submission" date="2016-10" db="EMBL/GenBank/DDBJ databases">
        <authorList>
            <person name="Varghese N."/>
            <person name="Submissions S."/>
        </authorList>
    </citation>
    <scope>NUCLEOTIDE SEQUENCE [LARGE SCALE GENOMIC DNA]</scope>
    <source>
        <strain evidence="2">ATCC 700689</strain>
    </source>
</reference>
<dbReference type="InterPro" id="IPR051200">
    <property type="entry name" value="Host-pathogen_enzymatic-act"/>
</dbReference>
<sequence>MNGWIRGGFAGGALAMALVVMGHTGEPLKEANQALGESESPQAIPGMASDKQQWVKNGVTVKFEARPLNSGPLMEGMFADVRFSVTDTATGQPLPGVAPGAWLDPSVAEQKPGSHDAQCKSRVGLYLKSTIGARPLLDLNSYFLMVLNKDASATVIDPTVSVGGITSTMSRIALKQPGMDWTSTNDDKRVFVSMPAAGEVAVIDAEKFQVLLNIPAGENPLRVALQPDERYLWVGNNAAPEGASGVTVIDTQSMKVLSFLATGAGHHEIAFSKDSQFAFVSSRDAGTVDVFDVATLTRSKTLKTGAHPLSLAYSPLSEAVYVADGQDGSVTVIDARSLDVRKVIASQQGLGPMSFSEDGRYGFVLNTLTSHALVIDASSDSVVHDLEVSPEPFQITVTQNYAYIRGLASPRVTMVNLSSLGKDRKPILQSFVAGPAAPRLAGDLPLAAGLSPARDNDAVFVVNPVDNTTYFYAEGMNAPMSGYPNRGNAARAVRVVDRSLREVEPGVYSSRVRLPSAGKFDVAFMLNQPQVIHCFTAQIEVNPVLEKRLAIPRVTFLLERRFEPVGKLVPIRIRLVQGRDNTPMTEAKDVYLRYFLAPSSRPREVLAVEIGEGIYEAQADLSETGAYYLHARSESLGIRANEQSYASLRVIPVDTSPVHLSNQSPSVSDRTTP</sequence>
<evidence type="ECO:0000313" key="1">
    <source>
        <dbReference type="EMBL" id="SDG29554.1"/>
    </source>
</evidence>
<organism evidence="1 2">
    <name type="scientific">Pseudomonas abietaniphila</name>
    <dbReference type="NCBI Taxonomy" id="89065"/>
    <lineage>
        <taxon>Bacteria</taxon>
        <taxon>Pseudomonadati</taxon>
        <taxon>Pseudomonadota</taxon>
        <taxon>Gammaproteobacteria</taxon>
        <taxon>Pseudomonadales</taxon>
        <taxon>Pseudomonadaceae</taxon>
        <taxon>Pseudomonas</taxon>
    </lineage>
</organism>
<accession>A0A1G7T3D7</accession>
<gene>
    <name evidence="1" type="ORF">SAMN05216605_101646</name>
</gene>
<dbReference type="SUPFAM" id="SSF51004">
    <property type="entry name" value="C-terminal (heme d1) domain of cytochrome cd1-nitrite reductase"/>
    <property type="match status" value="1"/>
</dbReference>
<dbReference type="PANTHER" id="PTHR47197:SF3">
    <property type="entry name" value="DIHYDRO-HEME D1 DEHYDROGENASE"/>
    <property type="match status" value="1"/>
</dbReference>
<dbReference type="RefSeq" id="WP_074750113.1">
    <property type="nucleotide sequence ID" value="NZ_FNCO01000001.1"/>
</dbReference>
<protein>
    <submittedName>
        <fullName evidence="1">Cytochrome D1 heme domain-containing protein</fullName>
    </submittedName>
</protein>
<dbReference type="Proteomes" id="UP000182894">
    <property type="component" value="Unassembled WGS sequence"/>
</dbReference>